<protein>
    <submittedName>
        <fullName evidence="1">Uncharacterized protein</fullName>
    </submittedName>
</protein>
<evidence type="ECO:0000313" key="1">
    <source>
        <dbReference type="EMBL" id="KAK4423319.1"/>
    </source>
</evidence>
<dbReference type="EMBL" id="JACGWO010000007">
    <property type="protein sequence ID" value="KAK4423319.1"/>
    <property type="molecule type" value="Genomic_DNA"/>
</dbReference>
<comment type="caution">
    <text evidence="1">The sequence shown here is derived from an EMBL/GenBank/DDBJ whole genome shotgun (WGS) entry which is preliminary data.</text>
</comment>
<proteinExistence type="predicted"/>
<sequence>MSGTFPTTSYIVDRFSASSRGSVGFEVALILANCTVVIANVPNSGRSFGGGYRTILGLSIMYCFVQIDRGVSFDRHLTGSSVFTKDLAPSREKRSGLISHGLRIWFNLKGK</sequence>
<accession>A0AAE2CIL0</accession>
<dbReference type="Proteomes" id="UP001293254">
    <property type="component" value="Unassembled WGS sequence"/>
</dbReference>
<reference evidence="1" key="2">
    <citation type="journal article" date="2024" name="Plant">
        <title>Genomic evolution and insights into agronomic trait innovations of Sesamum species.</title>
        <authorList>
            <person name="Miao H."/>
            <person name="Wang L."/>
            <person name="Qu L."/>
            <person name="Liu H."/>
            <person name="Sun Y."/>
            <person name="Le M."/>
            <person name="Wang Q."/>
            <person name="Wei S."/>
            <person name="Zheng Y."/>
            <person name="Lin W."/>
            <person name="Duan Y."/>
            <person name="Cao H."/>
            <person name="Xiong S."/>
            <person name="Wang X."/>
            <person name="Wei L."/>
            <person name="Li C."/>
            <person name="Ma Q."/>
            <person name="Ju M."/>
            <person name="Zhao R."/>
            <person name="Li G."/>
            <person name="Mu C."/>
            <person name="Tian Q."/>
            <person name="Mei H."/>
            <person name="Zhang T."/>
            <person name="Gao T."/>
            <person name="Zhang H."/>
        </authorList>
    </citation>
    <scope>NUCLEOTIDE SEQUENCE</scope>
    <source>
        <strain evidence="1">3651</strain>
    </source>
</reference>
<organism evidence="1 2">
    <name type="scientific">Sesamum alatum</name>
    <dbReference type="NCBI Taxonomy" id="300844"/>
    <lineage>
        <taxon>Eukaryota</taxon>
        <taxon>Viridiplantae</taxon>
        <taxon>Streptophyta</taxon>
        <taxon>Embryophyta</taxon>
        <taxon>Tracheophyta</taxon>
        <taxon>Spermatophyta</taxon>
        <taxon>Magnoliopsida</taxon>
        <taxon>eudicotyledons</taxon>
        <taxon>Gunneridae</taxon>
        <taxon>Pentapetalae</taxon>
        <taxon>asterids</taxon>
        <taxon>lamiids</taxon>
        <taxon>Lamiales</taxon>
        <taxon>Pedaliaceae</taxon>
        <taxon>Sesamum</taxon>
    </lineage>
</organism>
<dbReference type="AlphaFoldDB" id="A0AAE2CIL0"/>
<evidence type="ECO:0000313" key="2">
    <source>
        <dbReference type="Proteomes" id="UP001293254"/>
    </source>
</evidence>
<reference evidence="1" key="1">
    <citation type="submission" date="2020-06" db="EMBL/GenBank/DDBJ databases">
        <authorList>
            <person name="Li T."/>
            <person name="Hu X."/>
            <person name="Zhang T."/>
            <person name="Song X."/>
            <person name="Zhang H."/>
            <person name="Dai N."/>
            <person name="Sheng W."/>
            <person name="Hou X."/>
            <person name="Wei L."/>
        </authorList>
    </citation>
    <scope>NUCLEOTIDE SEQUENCE</scope>
    <source>
        <strain evidence="1">3651</strain>
        <tissue evidence="1">Leaf</tissue>
    </source>
</reference>
<gene>
    <name evidence="1" type="ORF">Salat_1914700</name>
</gene>
<keyword evidence="2" id="KW-1185">Reference proteome</keyword>
<name>A0AAE2CIL0_9LAMI</name>